<evidence type="ECO:0000256" key="8">
    <source>
        <dbReference type="ARBA" id="ARBA00022777"/>
    </source>
</evidence>
<evidence type="ECO:0000256" key="10">
    <source>
        <dbReference type="ARBA" id="ARBA00023136"/>
    </source>
</evidence>
<evidence type="ECO:0000256" key="13">
    <source>
        <dbReference type="SAM" id="Phobius"/>
    </source>
</evidence>
<comment type="similarity">
    <text evidence="3">Belongs to the sodium:solute symporter (SSF) (TC 2.A.21) family.</text>
</comment>
<dbReference type="InterPro" id="IPR011006">
    <property type="entry name" value="CheY-like_superfamily"/>
</dbReference>
<feature type="transmembrane region" description="Helical" evidence="13">
    <location>
        <begin position="274"/>
        <end position="298"/>
    </location>
</feature>
<dbReference type="CDD" id="cd00156">
    <property type="entry name" value="REC"/>
    <property type="match status" value="1"/>
</dbReference>
<dbReference type="InterPro" id="IPR038377">
    <property type="entry name" value="Na/Glc_symporter_sf"/>
</dbReference>
<feature type="transmembrane region" description="Helical" evidence="13">
    <location>
        <begin position="184"/>
        <end position="213"/>
    </location>
</feature>
<comment type="catalytic activity">
    <reaction evidence="1">
        <text>ATP + protein L-histidine = ADP + protein N-phospho-L-histidine.</text>
        <dbReference type="EC" id="2.7.13.3"/>
    </reaction>
</comment>
<evidence type="ECO:0000256" key="4">
    <source>
        <dbReference type="ARBA" id="ARBA00012438"/>
    </source>
</evidence>
<keyword evidence="6" id="KW-0808">Transferase</keyword>
<dbReference type="InterPro" id="IPR003661">
    <property type="entry name" value="HisK_dim/P_dom"/>
</dbReference>
<evidence type="ECO:0000256" key="7">
    <source>
        <dbReference type="ARBA" id="ARBA00022692"/>
    </source>
</evidence>
<dbReference type="SUPFAM" id="SSF55874">
    <property type="entry name" value="ATPase domain of HSP90 chaperone/DNA topoisomerase II/histidine kinase"/>
    <property type="match status" value="1"/>
</dbReference>
<evidence type="ECO:0000256" key="5">
    <source>
        <dbReference type="ARBA" id="ARBA00022553"/>
    </source>
</evidence>
<gene>
    <name evidence="16" type="ORF">ACFFF8_11555</name>
</gene>
<feature type="transmembrane region" description="Helical" evidence="13">
    <location>
        <begin position="116"/>
        <end position="134"/>
    </location>
</feature>
<keyword evidence="5 11" id="KW-0597">Phosphoprotein</keyword>
<feature type="transmembrane region" description="Helical" evidence="13">
    <location>
        <begin position="154"/>
        <end position="172"/>
    </location>
</feature>
<keyword evidence="7 13" id="KW-0812">Transmembrane</keyword>
<protein>
    <recommendedName>
        <fullName evidence="4">histidine kinase</fullName>
        <ecNumber evidence="4">2.7.13.3</ecNumber>
    </recommendedName>
</protein>
<feature type="coiled-coil region" evidence="12">
    <location>
        <begin position="716"/>
        <end position="757"/>
    </location>
</feature>
<dbReference type="Proteomes" id="UP001589858">
    <property type="component" value="Unassembled WGS sequence"/>
</dbReference>
<dbReference type="Pfam" id="PF12860">
    <property type="entry name" value="PAS_7"/>
    <property type="match status" value="1"/>
</dbReference>
<evidence type="ECO:0000256" key="3">
    <source>
        <dbReference type="ARBA" id="ARBA00006434"/>
    </source>
</evidence>
<dbReference type="CDD" id="cd00130">
    <property type="entry name" value="PAS"/>
    <property type="match status" value="1"/>
</dbReference>
<comment type="subcellular location">
    <subcellularLocation>
        <location evidence="2">Membrane</location>
        <topology evidence="2">Multi-pass membrane protein</topology>
    </subcellularLocation>
</comment>
<reference evidence="16 17" key="1">
    <citation type="submission" date="2024-09" db="EMBL/GenBank/DDBJ databases">
        <authorList>
            <person name="Sun Q."/>
            <person name="Mori K."/>
        </authorList>
    </citation>
    <scope>NUCLEOTIDE SEQUENCE [LARGE SCALE GENOMIC DNA]</scope>
    <source>
        <strain evidence="16 17">CICC 11035S</strain>
    </source>
</reference>
<evidence type="ECO:0000256" key="6">
    <source>
        <dbReference type="ARBA" id="ARBA00022679"/>
    </source>
</evidence>
<evidence type="ECO:0000256" key="11">
    <source>
        <dbReference type="PROSITE-ProRule" id="PRU00169"/>
    </source>
</evidence>
<dbReference type="InterPro" id="IPR000014">
    <property type="entry name" value="PAS"/>
</dbReference>
<dbReference type="InterPro" id="IPR004358">
    <property type="entry name" value="Sig_transdc_His_kin-like_C"/>
</dbReference>
<dbReference type="InterPro" id="IPR001789">
    <property type="entry name" value="Sig_transdc_resp-reg_receiver"/>
</dbReference>
<keyword evidence="8" id="KW-0418">Kinase</keyword>
<evidence type="ECO:0000313" key="16">
    <source>
        <dbReference type="EMBL" id="MFC0685235.1"/>
    </source>
</evidence>
<dbReference type="PROSITE" id="PS50110">
    <property type="entry name" value="RESPONSE_REGULATORY"/>
    <property type="match status" value="1"/>
</dbReference>
<evidence type="ECO:0000256" key="1">
    <source>
        <dbReference type="ARBA" id="ARBA00000085"/>
    </source>
</evidence>
<dbReference type="PANTHER" id="PTHR43047">
    <property type="entry name" value="TWO-COMPONENT HISTIDINE PROTEIN KINASE"/>
    <property type="match status" value="1"/>
</dbReference>
<evidence type="ECO:0000313" key="17">
    <source>
        <dbReference type="Proteomes" id="UP001589858"/>
    </source>
</evidence>
<dbReference type="EC" id="2.7.13.3" evidence="4"/>
<dbReference type="SMART" id="SM00448">
    <property type="entry name" value="REC"/>
    <property type="match status" value="1"/>
</dbReference>
<dbReference type="InterPro" id="IPR036890">
    <property type="entry name" value="HATPase_C_sf"/>
</dbReference>
<name>A0ABV6S7M9_9SPHN</name>
<evidence type="ECO:0000256" key="9">
    <source>
        <dbReference type="ARBA" id="ARBA00022989"/>
    </source>
</evidence>
<dbReference type="InterPro" id="IPR001734">
    <property type="entry name" value="Na/solute_symporter"/>
</dbReference>
<dbReference type="SMART" id="SM00388">
    <property type="entry name" value="HisKA"/>
    <property type="match status" value="1"/>
</dbReference>
<dbReference type="Pfam" id="PF00072">
    <property type="entry name" value="Response_reg"/>
    <property type="match status" value="1"/>
</dbReference>
<evidence type="ECO:0000256" key="2">
    <source>
        <dbReference type="ARBA" id="ARBA00004141"/>
    </source>
</evidence>
<feature type="transmembrane region" description="Helical" evidence="13">
    <location>
        <begin position="66"/>
        <end position="83"/>
    </location>
</feature>
<dbReference type="InterPro" id="IPR035965">
    <property type="entry name" value="PAS-like_dom_sf"/>
</dbReference>
<comment type="caution">
    <text evidence="16">The sequence shown here is derived from an EMBL/GenBank/DDBJ whole genome shotgun (WGS) entry which is preliminary data.</text>
</comment>
<feature type="transmembrane region" description="Helical" evidence="13">
    <location>
        <begin position="400"/>
        <end position="421"/>
    </location>
</feature>
<organism evidence="16 17">
    <name type="scientific">Novosphingobium clariflavum</name>
    <dbReference type="NCBI Taxonomy" id="2029884"/>
    <lineage>
        <taxon>Bacteria</taxon>
        <taxon>Pseudomonadati</taxon>
        <taxon>Pseudomonadota</taxon>
        <taxon>Alphaproteobacteria</taxon>
        <taxon>Sphingomonadales</taxon>
        <taxon>Sphingomonadaceae</taxon>
        <taxon>Novosphingobium</taxon>
    </lineage>
</organism>
<dbReference type="PROSITE" id="PS50283">
    <property type="entry name" value="NA_SOLUT_SYMP_3"/>
    <property type="match status" value="1"/>
</dbReference>
<keyword evidence="17" id="KW-1185">Reference proteome</keyword>
<feature type="transmembrane region" description="Helical" evidence="13">
    <location>
        <begin position="318"/>
        <end position="338"/>
    </location>
</feature>
<dbReference type="CDD" id="cd00082">
    <property type="entry name" value="HisKA"/>
    <property type="match status" value="1"/>
</dbReference>
<dbReference type="InterPro" id="IPR003594">
    <property type="entry name" value="HATPase_dom"/>
</dbReference>
<dbReference type="Gene3D" id="1.20.1730.10">
    <property type="entry name" value="Sodium/glucose cotransporter"/>
    <property type="match status" value="1"/>
</dbReference>
<feature type="transmembrane region" description="Helical" evidence="13">
    <location>
        <begin position="233"/>
        <end position="253"/>
    </location>
</feature>
<dbReference type="Pfam" id="PF02518">
    <property type="entry name" value="HATPase_c"/>
    <property type="match status" value="1"/>
</dbReference>
<feature type="transmembrane region" description="Helical" evidence="13">
    <location>
        <begin position="377"/>
        <end position="394"/>
    </location>
</feature>
<keyword evidence="12" id="KW-0175">Coiled coil</keyword>
<dbReference type="InterPro" id="IPR036097">
    <property type="entry name" value="HisK_dim/P_sf"/>
</dbReference>
<dbReference type="PRINTS" id="PR00344">
    <property type="entry name" value="BCTRLSENSOR"/>
</dbReference>
<keyword evidence="10 13" id="KW-0472">Membrane</keyword>
<accession>A0ABV6S7M9</accession>
<dbReference type="Gene3D" id="3.40.50.2300">
    <property type="match status" value="1"/>
</dbReference>
<evidence type="ECO:0000259" key="15">
    <source>
        <dbReference type="PROSITE" id="PS50110"/>
    </source>
</evidence>
<feature type="transmembrane region" description="Helical" evidence="13">
    <location>
        <begin position="433"/>
        <end position="452"/>
    </location>
</feature>
<evidence type="ECO:0000259" key="14">
    <source>
        <dbReference type="PROSITE" id="PS50109"/>
    </source>
</evidence>
<dbReference type="SUPFAM" id="SSF52172">
    <property type="entry name" value="CheY-like"/>
    <property type="match status" value="1"/>
</dbReference>
<dbReference type="PROSITE" id="PS50109">
    <property type="entry name" value="HIS_KIN"/>
    <property type="match status" value="1"/>
</dbReference>
<dbReference type="EMBL" id="JBHLTM010000043">
    <property type="protein sequence ID" value="MFC0685235.1"/>
    <property type="molecule type" value="Genomic_DNA"/>
</dbReference>
<dbReference type="InterPro" id="IPR005467">
    <property type="entry name" value="His_kinase_dom"/>
</dbReference>
<dbReference type="SUPFAM" id="SSF47384">
    <property type="entry name" value="Homodimeric domain of signal transducing histidine kinase"/>
    <property type="match status" value="1"/>
</dbReference>
<feature type="domain" description="Histidine kinase" evidence="14">
    <location>
        <begin position="764"/>
        <end position="973"/>
    </location>
</feature>
<dbReference type="SMART" id="SM00387">
    <property type="entry name" value="HATPase_c"/>
    <property type="match status" value="1"/>
</dbReference>
<dbReference type="PANTHER" id="PTHR43047:SF9">
    <property type="entry name" value="HISTIDINE KINASE"/>
    <property type="match status" value="1"/>
</dbReference>
<dbReference type="Gene3D" id="3.30.450.20">
    <property type="entry name" value="PAS domain"/>
    <property type="match status" value="1"/>
</dbReference>
<proteinExistence type="inferred from homology"/>
<dbReference type="RefSeq" id="WP_267222696.1">
    <property type="nucleotide sequence ID" value="NZ_JAPCWC010000017.1"/>
</dbReference>
<feature type="modified residue" description="4-aspartylphosphate" evidence="11">
    <location>
        <position position="1044"/>
    </location>
</feature>
<dbReference type="Gene3D" id="1.10.287.130">
    <property type="match status" value="1"/>
</dbReference>
<dbReference type="SUPFAM" id="SSF55785">
    <property type="entry name" value="PYP-like sensor domain (PAS domain)"/>
    <property type="match status" value="1"/>
</dbReference>
<keyword evidence="9 13" id="KW-1133">Transmembrane helix</keyword>
<evidence type="ECO:0000256" key="12">
    <source>
        <dbReference type="SAM" id="Coils"/>
    </source>
</evidence>
<feature type="domain" description="Response regulatory" evidence="15">
    <location>
        <begin position="997"/>
        <end position="1109"/>
    </location>
</feature>
<dbReference type="Pfam" id="PF00512">
    <property type="entry name" value="HisKA"/>
    <property type="match status" value="1"/>
</dbReference>
<dbReference type="Gene3D" id="3.30.565.10">
    <property type="entry name" value="Histidine kinase-like ATPase, C-terminal domain"/>
    <property type="match status" value="1"/>
</dbReference>
<sequence length="1119" mass="119491">MSLIACISIALALIVLLFTVAAFVERRGGAVRRWPALRHGAYTLALGVYCTSWTFYGAVGSAVRGGWGYLPIYLGPLLLLLFAPRFLKRLAAAVAEERATTVSDFIAARFGHDSGVARLVTLIALLGSIPYLALQLRSIGSALSIVSGHDVMTPAMVTGAALLVLFAVLFGARRFELAGRSEGLLYAIGVDSVIKLGALLLVAGMAAWLVFSAPPEWMTLGLVRFGAAFSPRGIDLEFAVILLISIFAVVALPRQFYMGLVEAQKSDDLVRARFGLAAYILVMALMALPIALAGLSLLPPATRPDLFVLQLPAVAGSQLVLAAALLGGIGAAASMAVVDSTALATMVSNDLFAGAVLRHPSAAAGAIGERMLVLRRLSIAGIMLLALAFALLIGREQSLASMGLVAFAAMAQFTPHLLLATTGRGRDPLAARASLVTGLTFWCYTLALPPILPPEWLAMLQGTVLDPMRLFGLGQASPLVHGVTWSLGANLLVHAAIAARKMPGPALPRLFAVQRRVSNLGELSQLVAGFVGEDRALREFPQTLHAAPVTQSAARQAQDLIAGVVGASSARALMASALASGHMALDDVTRLLDQGGRSLRFSRQLLASTFENIDAGISVVDAELNLIAWNARYEEFFDYPADLLRVGAPIEALIRHNAQRGDFGTEDIEMKIARRLDHLRAGSIHSFERRRNDGRVIKTVGGPMPGGGYVMSFTDMTEEARVRDELERTLEDLEHRVEDRTRELTEANRLLARATQDKTRFLAAASHDLLQPLHAARLFTAALGRSAQEGEKPLVMRVDNAIIAAEELLRALLDISRLDAGGVTPSPEPVDLSAFLTDMAESFRPMADAKGLHLKIGPLSGHVETDPGLLRSVMQNFLSNALRYTRHGGVLVGVRRRGDWLRIDVIDTGVGIPEAQRDAVFSEFTRLGTVDTEGHGLGLALVDRIVRLLGAQIEVASHEGRGSRFSLLLPAMASAPVANPTFEVQHAASIIPAHRLSVLIVDNEPLIVEATSALVAHLGHAAFGASNIADAQAVAERIDVVLADYRLDRGEDGLTLIARLRSHRPDLPAAILTAETFPELRMKADALGVPVYAKPVDPARIEAFLAGITPGSVLEMKAQ</sequence>